<sequence length="1154" mass="125194">MGRWEREELVRRLSASRADILSCLKDRWGTASEAPPQAHPFNNTPDGLSHTPDNFHTASETSEFLREERDPAEECSRPGGPSRKRPLAFRGPLILRDTSGICPTLAPPTSEWDAGEANSLSGGRANGPSGANVYFASSDAHSVSFSLFDSANSSQGGKGRLGEVSSEEEGECLGRRLEKGECLGGTSRKVYSHPNRSGAESARSHSNRRQKGQEGGGGMGVGGGRVPNATAFLYGKGMMGRDLWGSSERDKGGEGETPVEGFGHDDGVELGDEEGDEEGTLLLVGQSEAEEGCTDVPEDEEQVDEECVNGNRLHEGKSSHAALPSKGQRLKTGGYKDFVGLHTEGKRKQGAGGSPLHSWRFSTAEVLALCNQARALEAFAATCKRSQQARMRAAFVTLQGKLSEEQKRTKESHRTSPRFGTLSEKSVSSSPSGKPVSETGTGKGEADTTPASGDTPVTFGVPRGCSLSPDASPLPPQRRPQGRDSAPLPSSPSKPKCEESPTDAARRTMQAADMMSASTRVPEETCRVNQEGTSLSSPTIPFSLQSDNTKPNETVQTGHAESQRESLADGNRHPHQKRTSSVTFSPTDMQRERSSHSSTRPAPPRVPLLASQTLSAASSRRFSDMTEQPPVQGVPLATAAPELVGGAGGAGPNRTGERGSVASFWREDDRSIAQPGLLGPSSRLPHRSSPRPLAFAEPRERGLPLSTPTHPSMSPVSSVHQDLRSLPPPFHHPAAAAIPVEERLKHMRGREELIEESRQMGEGHLQPALQNTGASSSSRALFSLDPSNGQWASRLLSPDSHPGPHVMQAQQALHVSSPSDPRSKLQAARLSRSLGREKVRDRSGADKGVLTGLFRSVPGRLDRSPTDCEWMQLEDSDSDCRTLRRQKRREKERERKRRPKESPRDKREKEKERGKQKSLISSWFLPRPPMDANDFAAFLGTLDSPEGQLMQTLLGPCESGDRRGARQESRRERRTRKEEGGGKRTSPNSRQTFLNVPTEMPLQGCCPSPSTVNCCVPSSVSFSHTVPPCDARDISIGPAYVSREVHCRSPHAPPPVQFESHQSALCSRLLSNNPGASLHTSEREIPKEEGQRTLAERLEAQRLKSRGSANRHPERQFRDAAGHLSRTAEERQALWAMGEDALTRLEKILESVPD</sequence>
<dbReference type="VEuPathDB" id="CryptoDB:Cvel_10412"/>
<feature type="compositionally biased region" description="Gly residues" evidence="1">
    <location>
        <begin position="213"/>
        <end position="225"/>
    </location>
</feature>
<feature type="compositionally biased region" description="Basic and acidic residues" evidence="1">
    <location>
        <begin position="834"/>
        <end position="844"/>
    </location>
</feature>
<proteinExistence type="predicted"/>
<feature type="compositionally biased region" description="Polar residues" evidence="1">
    <location>
        <begin position="527"/>
        <end position="560"/>
    </location>
</feature>
<accession>A0A0K6SAQ3</accession>
<protein>
    <submittedName>
        <fullName evidence="2">Uncharacterized protein</fullName>
    </submittedName>
</protein>
<feature type="region of interest" description="Disordered" evidence="1">
    <location>
        <begin position="184"/>
        <end position="225"/>
    </location>
</feature>
<feature type="region of interest" description="Disordered" evidence="1">
    <location>
        <begin position="402"/>
        <end position="741"/>
    </location>
</feature>
<feature type="region of interest" description="Disordered" evidence="1">
    <location>
        <begin position="244"/>
        <end position="267"/>
    </location>
</feature>
<feature type="region of interest" description="Disordered" evidence="1">
    <location>
        <begin position="30"/>
        <end position="124"/>
    </location>
</feature>
<feature type="compositionally biased region" description="Basic residues" evidence="1">
    <location>
        <begin position="883"/>
        <end position="899"/>
    </location>
</feature>
<organism evidence="2">
    <name type="scientific">Chromera velia CCMP2878</name>
    <dbReference type="NCBI Taxonomy" id="1169474"/>
    <lineage>
        <taxon>Eukaryota</taxon>
        <taxon>Sar</taxon>
        <taxon>Alveolata</taxon>
        <taxon>Colpodellida</taxon>
        <taxon>Chromeraceae</taxon>
        <taxon>Chromera</taxon>
    </lineage>
</organism>
<feature type="compositionally biased region" description="Basic and acidic residues" evidence="1">
    <location>
        <begin position="402"/>
        <end position="414"/>
    </location>
</feature>
<dbReference type="AlphaFoldDB" id="A0A0K6SAQ3"/>
<feature type="region of interest" description="Disordered" evidence="1">
    <location>
        <begin position="951"/>
        <end position="992"/>
    </location>
</feature>
<feature type="compositionally biased region" description="Polar residues" evidence="1">
    <location>
        <begin position="706"/>
        <end position="720"/>
    </location>
</feature>
<feature type="compositionally biased region" description="Basic and acidic residues" evidence="1">
    <location>
        <begin position="900"/>
        <end position="915"/>
    </location>
</feature>
<feature type="compositionally biased region" description="Low complexity" evidence="1">
    <location>
        <begin position="485"/>
        <end position="494"/>
    </location>
</feature>
<feature type="region of interest" description="Disordered" evidence="1">
    <location>
        <begin position="149"/>
        <end position="172"/>
    </location>
</feature>
<feature type="compositionally biased region" description="Basic and acidic residues" evidence="1">
    <location>
        <begin position="959"/>
        <end position="982"/>
    </location>
</feature>
<feature type="region of interest" description="Disordered" evidence="1">
    <location>
        <begin position="1102"/>
        <end position="1126"/>
    </location>
</feature>
<feature type="compositionally biased region" description="Low complexity" evidence="1">
    <location>
        <begin position="608"/>
        <end position="619"/>
    </location>
</feature>
<name>A0A0K6SAQ3_9ALVE</name>
<feature type="compositionally biased region" description="Low complexity" evidence="1">
    <location>
        <begin position="423"/>
        <end position="438"/>
    </location>
</feature>
<evidence type="ECO:0000256" key="1">
    <source>
        <dbReference type="SAM" id="MobiDB-lite"/>
    </source>
</evidence>
<gene>
    <name evidence="2" type="ORF">Cvel_10412.t2.CR1</name>
</gene>
<reference evidence="2" key="1">
    <citation type="submission" date="2014-11" db="EMBL/GenBank/DDBJ databases">
        <title>Molecular phylogeny of cliff fern family Woodsiaceae with morphological implications.</title>
        <authorList>
            <person name="Shao Y.-Z."/>
            <person name="Wei R."/>
            <person name="Zhang X.-C."/>
        </authorList>
    </citation>
    <scope>NUCLEOTIDE SEQUENCE</scope>
</reference>
<feature type="region of interest" description="Disordered" evidence="1">
    <location>
        <begin position="753"/>
        <end position="844"/>
    </location>
</feature>
<feature type="compositionally biased region" description="Polar residues" evidence="1">
    <location>
        <begin position="579"/>
        <end position="588"/>
    </location>
</feature>
<feature type="compositionally biased region" description="Basic and acidic residues" evidence="1">
    <location>
        <begin position="1111"/>
        <end position="1126"/>
    </location>
</feature>
<dbReference type="EMBL" id="CDMZ01004860">
    <property type="protein sequence ID" value="CUC10632.1"/>
    <property type="molecule type" value="Genomic_DNA"/>
</dbReference>
<feature type="compositionally biased region" description="Polar residues" evidence="1">
    <location>
        <begin position="808"/>
        <end position="820"/>
    </location>
</feature>
<feature type="region of interest" description="Disordered" evidence="1">
    <location>
        <begin position="874"/>
        <end position="926"/>
    </location>
</feature>
<feature type="compositionally biased region" description="Basic and acidic residues" evidence="1">
    <location>
        <begin position="63"/>
        <end position="76"/>
    </location>
</feature>
<feature type="compositionally biased region" description="Polar residues" evidence="1">
    <location>
        <begin position="768"/>
        <end position="791"/>
    </location>
</feature>
<evidence type="ECO:0000313" key="2">
    <source>
        <dbReference type="EMBL" id="CUC10632.1"/>
    </source>
</evidence>
<feature type="compositionally biased region" description="Polar residues" evidence="1">
    <location>
        <begin position="40"/>
        <end position="62"/>
    </location>
</feature>
<feature type="compositionally biased region" description="Basic and acidic residues" evidence="1">
    <location>
        <begin position="561"/>
        <end position="572"/>
    </location>
</feature>